<keyword evidence="1" id="KW-0812">Transmembrane</keyword>
<keyword evidence="3" id="KW-1185">Reference proteome</keyword>
<evidence type="ECO:0000313" key="3">
    <source>
        <dbReference type="Proteomes" id="UP000238083"/>
    </source>
</evidence>
<feature type="transmembrane region" description="Helical" evidence="1">
    <location>
        <begin position="12"/>
        <end position="32"/>
    </location>
</feature>
<reference evidence="2 3" key="1">
    <citation type="submission" date="2018-03" db="EMBL/GenBank/DDBJ databases">
        <title>Genomic Encyclopedia of Archaeal and Bacterial Type Strains, Phase II (KMG-II): from individual species to whole genera.</title>
        <authorList>
            <person name="Goeker M."/>
        </authorList>
    </citation>
    <scope>NUCLEOTIDE SEQUENCE [LARGE SCALE GENOMIC DNA]</scope>
    <source>
        <strain evidence="2 3">DSM 19711</strain>
    </source>
</reference>
<name>A0A2T0RA52_9ACTN</name>
<sequence>MPGPSGGRKLAVLGGLMVLFIAALALLSTWALNRG</sequence>
<evidence type="ECO:0000313" key="2">
    <source>
        <dbReference type="EMBL" id="PRY18033.1"/>
    </source>
</evidence>
<keyword evidence="1" id="KW-0472">Membrane</keyword>
<proteinExistence type="predicted"/>
<organism evidence="2 3">
    <name type="scientific">Kineococcus rhizosphaerae</name>
    <dbReference type="NCBI Taxonomy" id="559628"/>
    <lineage>
        <taxon>Bacteria</taxon>
        <taxon>Bacillati</taxon>
        <taxon>Actinomycetota</taxon>
        <taxon>Actinomycetes</taxon>
        <taxon>Kineosporiales</taxon>
        <taxon>Kineosporiaceae</taxon>
        <taxon>Kineococcus</taxon>
    </lineage>
</organism>
<dbReference type="AlphaFoldDB" id="A0A2T0RA52"/>
<comment type="caution">
    <text evidence="2">The sequence shown here is derived from an EMBL/GenBank/DDBJ whole genome shotgun (WGS) entry which is preliminary data.</text>
</comment>
<protein>
    <submittedName>
        <fullName evidence="2">Uncharacterized protein</fullName>
    </submittedName>
</protein>
<evidence type="ECO:0000256" key="1">
    <source>
        <dbReference type="SAM" id="Phobius"/>
    </source>
</evidence>
<gene>
    <name evidence="2" type="ORF">CLV37_101277</name>
</gene>
<dbReference type="Proteomes" id="UP000238083">
    <property type="component" value="Unassembled WGS sequence"/>
</dbReference>
<dbReference type="EMBL" id="PVZF01000001">
    <property type="protein sequence ID" value="PRY18033.1"/>
    <property type="molecule type" value="Genomic_DNA"/>
</dbReference>
<accession>A0A2T0RA52</accession>
<keyword evidence="1" id="KW-1133">Transmembrane helix</keyword>